<proteinExistence type="predicted"/>
<protein>
    <recommendedName>
        <fullName evidence="4">Cyclophilin-like domain-containing protein</fullName>
    </recommendedName>
</protein>
<evidence type="ECO:0000313" key="2">
    <source>
        <dbReference type="EMBL" id="RIX59218.1"/>
    </source>
</evidence>
<dbReference type="OrthoDB" id="2066498at2"/>
<evidence type="ECO:0000313" key="3">
    <source>
        <dbReference type="Proteomes" id="UP000266482"/>
    </source>
</evidence>
<feature type="signal peptide" evidence="1">
    <location>
        <begin position="1"/>
        <end position="22"/>
    </location>
</feature>
<sequence>MRSLLLIAILLAVAVVTGCSSAENSNAAKLIRELEAKDLKVRDITKEVKAEMPNVDENKTLVWLVEESERIYIEIPEDAENSIEEKLPIYTSPVIDFTGIPHLYTKDELVISYFGQNEKLLNALEDILGKSLVNEYASIVIKAIGS</sequence>
<gene>
    <name evidence="2" type="ORF">D3P08_03420</name>
</gene>
<reference evidence="2 3" key="1">
    <citation type="submission" date="2018-09" db="EMBL/GenBank/DDBJ databases">
        <title>Paenibacillus aracenensis nov. sp. isolated from a cave in southern Spain.</title>
        <authorList>
            <person name="Jurado V."/>
            <person name="Gutierrez-Patricio S."/>
            <person name="Gonzalez-Pimentel J.L."/>
            <person name="Miller A.Z."/>
            <person name="Laiz L."/>
            <person name="Saiz-Jimenez C."/>
        </authorList>
    </citation>
    <scope>NUCLEOTIDE SEQUENCE [LARGE SCALE GENOMIC DNA]</scope>
    <source>
        <strain evidence="2 3">DSM 22867</strain>
    </source>
</reference>
<comment type="caution">
    <text evidence="2">The sequence shown here is derived from an EMBL/GenBank/DDBJ whole genome shotgun (WGS) entry which is preliminary data.</text>
</comment>
<name>A0A3A1VE79_9BACL</name>
<keyword evidence="1" id="KW-0732">Signal</keyword>
<evidence type="ECO:0000256" key="1">
    <source>
        <dbReference type="SAM" id="SignalP"/>
    </source>
</evidence>
<accession>A0A3A1VE79</accession>
<keyword evidence="3" id="KW-1185">Reference proteome</keyword>
<dbReference type="EMBL" id="QXQA01000002">
    <property type="protein sequence ID" value="RIX59218.1"/>
    <property type="molecule type" value="Genomic_DNA"/>
</dbReference>
<dbReference type="PROSITE" id="PS51257">
    <property type="entry name" value="PROKAR_LIPOPROTEIN"/>
    <property type="match status" value="1"/>
</dbReference>
<dbReference type="RefSeq" id="WP_119598050.1">
    <property type="nucleotide sequence ID" value="NZ_QXQA01000002.1"/>
</dbReference>
<feature type="chain" id="PRO_5017476174" description="Cyclophilin-like domain-containing protein" evidence="1">
    <location>
        <begin position="23"/>
        <end position="146"/>
    </location>
</feature>
<dbReference type="AlphaFoldDB" id="A0A3A1VE79"/>
<evidence type="ECO:0008006" key="4">
    <source>
        <dbReference type="Google" id="ProtNLM"/>
    </source>
</evidence>
<organism evidence="2 3">
    <name type="scientific">Paenibacillus nanensis</name>
    <dbReference type="NCBI Taxonomy" id="393251"/>
    <lineage>
        <taxon>Bacteria</taxon>
        <taxon>Bacillati</taxon>
        <taxon>Bacillota</taxon>
        <taxon>Bacilli</taxon>
        <taxon>Bacillales</taxon>
        <taxon>Paenibacillaceae</taxon>
        <taxon>Paenibacillus</taxon>
    </lineage>
</organism>
<dbReference type="Proteomes" id="UP000266482">
    <property type="component" value="Unassembled WGS sequence"/>
</dbReference>